<dbReference type="EnsemblMetazoa" id="LLOJ009678-RA">
    <property type="protein sequence ID" value="LLOJ009678-PA"/>
    <property type="gene ID" value="LLOJ009678"/>
</dbReference>
<feature type="region of interest" description="Disordered" evidence="10">
    <location>
        <begin position="59"/>
        <end position="93"/>
    </location>
</feature>
<evidence type="ECO:0000256" key="6">
    <source>
        <dbReference type="ARBA" id="ARBA00022833"/>
    </source>
</evidence>
<feature type="compositionally biased region" description="Low complexity" evidence="10">
    <location>
        <begin position="74"/>
        <end position="89"/>
    </location>
</feature>
<feature type="domain" description="C2H2-type" evidence="11">
    <location>
        <begin position="315"/>
        <end position="338"/>
    </location>
</feature>
<dbReference type="EMBL" id="AJWK01033651">
    <property type="status" value="NOT_ANNOTATED_CDS"/>
    <property type="molecule type" value="Genomic_DNA"/>
</dbReference>
<evidence type="ECO:0000256" key="4">
    <source>
        <dbReference type="ARBA" id="ARBA00022737"/>
    </source>
</evidence>
<evidence type="ECO:0000256" key="9">
    <source>
        <dbReference type="PROSITE-ProRule" id="PRU00042"/>
    </source>
</evidence>
<dbReference type="GO" id="GO:0043565">
    <property type="term" value="F:sequence-specific DNA binding"/>
    <property type="evidence" value="ECO:0007669"/>
    <property type="project" value="UniProtKB-ARBA"/>
</dbReference>
<name>A0A1B0CXE2_LUTLO</name>
<dbReference type="InterPro" id="IPR050888">
    <property type="entry name" value="ZnF_C2H2-type_TF"/>
</dbReference>
<dbReference type="VEuPathDB" id="VectorBase:LLOJ009678"/>
<dbReference type="Proteomes" id="UP000092461">
    <property type="component" value="Unassembled WGS sequence"/>
</dbReference>
<evidence type="ECO:0000256" key="1">
    <source>
        <dbReference type="ARBA" id="ARBA00004123"/>
    </source>
</evidence>
<comment type="subcellular location">
    <subcellularLocation>
        <location evidence="1">Nucleus</location>
    </subcellularLocation>
</comment>
<feature type="compositionally biased region" description="Basic and acidic residues" evidence="10">
    <location>
        <begin position="59"/>
        <end position="73"/>
    </location>
</feature>
<dbReference type="GO" id="GO:0005634">
    <property type="term" value="C:nucleus"/>
    <property type="evidence" value="ECO:0007669"/>
    <property type="project" value="UniProtKB-SubCell"/>
</dbReference>
<keyword evidence="6" id="KW-0862">Zinc</keyword>
<protein>
    <recommendedName>
        <fullName evidence="11">C2H2-type domain-containing protein</fullName>
    </recommendedName>
</protein>
<dbReference type="Pfam" id="PF00096">
    <property type="entry name" value="zf-C2H2"/>
    <property type="match status" value="4"/>
</dbReference>
<dbReference type="FunFam" id="3.30.160.60:FF:002343">
    <property type="entry name" value="Zinc finger protein 33A"/>
    <property type="match status" value="1"/>
</dbReference>
<evidence type="ECO:0000256" key="8">
    <source>
        <dbReference type="ARBA" id="ARBA00023242"/>
    </source>
</evidence>
<dbReference type="InterPro" id="IPR013087">
    <property type="entry name" value="Znf_C2H2_type"/>
</dbReference>
<evidence type="ECO:0000313" key="12">
    <source>
        <dbReference type="EnsemblMetazoa" id="LLOJ009678-PA"/>
    </source>
</evidence>
<dbReference type="GO" id="GO:0045893">
    <property type="term" value="P:positive regulation of DNA-templated transcription"/>
    <property type="evidence" value="ECO:0007669"/>
    <property type="project" value="UniProtKB-ARBA"/>
</dbReference>
<comment type="similarity">
    <text evidence="2">Belongs to the krueppel C2H2-type zinc-finger protein family.</text>
</comment>
<feature type="domain" description="C2H2-type" evidence="11">
    <location>
        <begin position="200"/>
        <end position="228"/>
    </location>
</feature>
<evidence type="ECO:0000259" key="11">
    <source>
        <dbReference type="PROSITE" id="PS50157"/>
    </source>
</evidence>
<dbReference type="VEuPathDB" id="VectorBase:LLONM1_008104"/>
<dbReference type="GO" id="GO:0008270">
    <property type="term" value="F:zinc ion binding"/>
    <property type="evidence" value="ECO:0007669"/>
    <property type="project" value="UniProtKB-KW"/>
</dbReference>
<dbReference type="PANTHER" id="PTHR24406">
    <property type="entry name" value="TRANSCRIPTIONAL REPRESSOR CTCFL-RELATED"/>
    <property type="match status" value="1"/>
</dbReference>
<feature type="domain" description="C2H2-type" evidence="11">
    <location>
        <begin position="287"/>
        <end position="314"/>
    </location>
</feature>
<organism evidence="12 13">
    <name type="scientific">Lutzomyia longipalpis</name>
    <name type="common">Sand fly</name>
    <dbReference type="NCBI Taxonomy" id="7200"/>
    <lineage>
        <taxon>Eukaryota</taxon>
        <taxon>Metazoa</taxon>
        <taxon>Ecdysozoa</taxon>
        <taxon>Arthropoda</taxon>
        <taxon>Hexapoda</taxon>
        <taxon>Insecta</taxon>
        <taxon>Pterygota</taxon>
        <taxon>Neoptera</taxon>
        <taxon>Endopterygota</taxon>
        <taxon>Diptera</taxon>
        <taxon>Nematocera</taxon>
        <taxon>Psychodoidea</taxon>
        <taxon>Psychodidae</taxon>
        <taxon>Lutzomyia</taxon>
        <taxon>Lutzomyia</taxon>
    </lineage>
</organism>
<evidence type="ECO:0000256" key="5">
    <source>
        <dbReference type="ARBA" id="ARBA00022771"/>
    </source>
</evidence>
<feature type="domain" description="C2H2-type" evidence="11">
    <location>
        <begin position="257"/>
        <end position="286"/>
    </location>
</feature>
<sequence length="349" mass="41130">MIPSRYQLRRHVKAVHANDKPLPVPRVYKNPTPCKFCGMVFSGKHRRRLHYREVHPEEFARSKEMHKAQKTAEESQQTQDDEQQVATTVEQDTTQQKISNKKITAEDVIRESRQGAKEKDLPQYQCKFCKKMIPSKYQLRRHVKEVHANDEPEYENPIICKFCCRVFPNINQRRNHVRVDHPEEHSKIVKGFTKTPIEDRTCSYCGRICAKRSALDIHVKVMHTHESLGVCEYCGRGFATLTHLRRHITVHTGERPFKCDYKDCGQSFREKTSFIVHQRRHTGEKPYQCEICGKSFKDQSTRKIHYRQHTGENPYSCELCGKTTKQKQNLKSHMKHFHKINNWDAFSVK</sequence>
<feature type="domain" description="C2H2-type" evidence="11">
    <location>
        <begin position="124"/>
        <end position="152"/>
    </location>
</feature>
<dbReference type="InterPro" id="IPR036236">
    <property type="entry name" value="Znf_C2H2_sf"/>
</dbReference>
<dbReference type="PROSITE" id="PS50157">
    <property type="entry name" value="ZINC_FINGER_C2H2_2"/>
    <property type="match status" value="7"/>
</dbReference>
<keyword evidence="8" id="KW-0539">Nucleus</keyword>
<reference evidence="12" key="1">
    <citation type="submission" date="2020-05" db="UniProtKB">
        <authorList>
            <consortium name="EnsemblMetazoa"/>
        </authorList>
    </citation>
    <scope>IDENTIFICATION</scope>
    <source>
        <strain evidence="12">Jacobina</strain>
    </source>
</reference>
<accession>A0A1B0CXE2</accession>
<evidence type="ECO:0000313" key="13">
    <source>
        <dbReference type="Proteomes" id="UP000092461"/>
    </source>
</evidence>
<dbReference type="PROSITE" id="PS00028">
    <property type="entry name" value="ZINC_FINGER_C2H2_1"/>
    <property type="match status" value="7"/>
</dbReference>
<dbReference type="GO" id="GO:0005694">
    <property type="term" value="C:chromosome"/>
    <property type="evidence" value="ECO:0007669"/>
    <property type="project" value="UniProtKB-ARBA"/>
</dbReference>
<evidence type="ECO:0000256" key="3">
    <source>
        <dbReference type="ARBA" id="ARBA00022723"/>
    </source>
</evidence>
<evidence type="ECO:0000256" key="7">
    <source>
        <dbReference type="ARBA" id="ARBA00023125"/>
    </source>
</evidence>
<evidence type="ECO:0000256" key="10">
    <source>
        <dbReference type="SAM" id="MobiDB-lite"/>
    </source>
</evidence>
<feature type="domain" description="C2H2-type" evidence="11">
    <location>
        <begin position="32"/>
        <end position="60"/>
    </location>
</feature>
<dbReference type="AlphaFoldDB" id="A0A1B0CXE2"/>
<keyword evidence="4" id="KW-0677">Repeat</keyword>
<dbReference type="FunFam" id="3.30.160.60:FF:000663">
    <property type="entry name" value="Zinc finger protein 45"/>
    <property type="match status" value="1"/>
</dbReference>
<dbReference type="Pfam" id="PF13894">
    <property type="entry name" value="zf-C2H2_4"/>
    <property type="match status" value="1"/>
</dbReference>
<keyword evidence="3" id="KW-0479">Metal-binding</keyword>
<keyword evidence="7" id="KW-0238">DNA-binding</keyword>
<proteinExistence type="inferred from homology"/>
<keyword evidence="13" id="KW-1185">Reference proteome</keyword>
<dbReference type="FunFam" id="3.30.160.60:FF:001732">
    <property type="entry name" value="Zgc:162936"/>
    <property type="match status" value="1"/>
</dbReference>
<keyword evidence="5 9" id="KW-0863">Zinc-finger</keyword>
<dbReference type="SMART" id="SM00355">
    <property type="entry name" value="ZnF_C2H2"/>
    <property type="match status" value="8"/>
</dbReference>
<dbReference type="SUPFAM" id="SSF57667">
    <property type="entry name" value="beta-beta-alpha zinc fingers"/>
    <property type="match status" value="4"/>
</dbReference>
<evidence type="ECO:0000256" key="2">
    <source>
        <dbReference type="ARBA" id="ARBA00006991"/>
    </source>
</evidence>
<feature type="domain" description="C2H2-type" evidence="11">
    <location>
        <begin position="229"/>
        <end position="256"/>
    </location>
</feature>
<dbReference type="Gene3D" id="3.30.160.60">
    <property type="entry name" value="Classic Zinc Finger"/>
    <property type="match status" value="7"/>
</dbReference>